<keyword evidence="3 5" id="KW-0133">Cell shape</keyword>
<dbReference type="EMBL" id="AP018558">
    <property type="protein sequence ID" value="BBD76373.1"/>
    <property type="molecule type" value="Genomic_DNA"/>
</dbReference>
<gene>
    <name evidence="8" type="primary">mreC</name>
    <name evidence="8" type="ORF">HPTL_0103</name>
</gene>
<organism evidence="8 9">
    <name type="scientific">Hydrogenophilus thermoluteolus</name>
    <name type="common">Pseudomonas hydrogenothermophila</name>
    <dbReference type="NCBI Taxonomy" id="297"/>
    <lineage>
        <taxon>Bacteria</taxon>
        <taxon>Pseudomonadati</taxon>
        <taxon>Pseudomonadota</taxon>
        <taxon>Hydrogenophilia</taxon>
        <taxon>Hydrogenophilales</taxon>
        <taxon>Hydrogenophilaceae</taxon>
        <taxon>Hydrogenophilus</taxon>
    </lineage>
</organism>
<evidence type="ECO:0000313" key="8">
    <source>
        <dbReference type="EMBL" id="BBD76373.1"/>
    </source>
</evidence>
<evidence type="ECO:0000313" key="9">
    <source>
        <dbReference type="Proteomes" id="UP000262004"/>
    </source>
</evidence>
<comment type="similarity">
    <text evidence="1 5">Belongs to the MreC family.</text>
</comment>
<accession>A0A2Z6DVC6</accession>
<feature type="domain" description="Rod shape-determining protein MreC beta-barrel core" evidence="7">
    <location>
        <begin position="131"/>
        <end position="274"/>
    </location>
</feature>
<dbReference type="RefSeq" id="WP_119334224.1">
    <property type="nucleotide sequence ID" value="NZ_AP018558.1"/>
</dbReference>
<dbReference type="OrthoDB" id="9808025at2"/>
<name>A0A2Z6DVC6_HYDTE</name>
<dbReference type="KEGG" id="htl:HPTL_0103"/>
<evidence type="ECO:0000256" key="1">
    <source>
        <dbReference type="ARBA" id="ARBA00009369"/>
    </source>
</evidence>
<comment type="function">
    <text evidence="5">Involved in formation and maintenance of cell shape.</text>
</comment>
<keyword evidence="9" id="KW-1185">Reference proteome</keyword>
<dbReference type="InterPro" id="IPR007221">
    <property type="entry name" value="MreC"/>
</dbReference>
<evidence type="ECO:0000256" key="3">
    <source>
        <dbReference type="ARBA" id="ARBA00022960"/>
    </source>
</evidence>
<dbReference type="GO" id="GO:0008360">
    <property type="term" value="P:regulation of cell shape"/>
    <property type="evidence" value="ECO:0007669"/>
    <property type="project" value="UniProtKB-KW"/>
</dbReference>
<dbReference type="InterPro" id="IPR055342">
    <property type="entry name" value="MreC_beta-barrel_core"/>
</dbReference>
<keyword evidence="6" id="KW-0175">Coiled coil</keyword>
<dbReference type="PIRSF" id="PIRSF038471">
    <property type="entry name" value="MreC"/>
    <property type="match status" value="1"/>
</dbReference>
<dbReference type="Pfam" id="PF04085">
    <property type="entry name" value="MreC"/>
    <property type="match status" value="1"/>
</dbReference>
<dbReference type="Gene3D" id="2.40.10.350">
    <property type="entry name" value="Rod shape-determining protein MreC, domain 2"/>
    <property type="match status" value="1"/>
</dbReference>
<dbReference type="PANTHER" id="PTHR34138:SF1">
    <property type="entry name" value="CELL SHAPE-DETERMINING PROTEIN MREC"/>
    <property type="match status" value="1"/>
</dbReference>
<dbReference type="Gene3D" id="2.40.10.340">
    <property type="entry name" value="Rod shape-determining protein MreC, domain 1"/>
    <property type="match status" value="1"/>
</dbReference>
<evidence type="ECO:0000256" key="4">
    <source>
        <dbReference type="ARBA" id="ARBA00032089"/>
    </source>
</evidence>
<proteinExistence type="inferred from homology"/>
<evidence type="ECO:0000259" key="7">
    <source>
        <dbReference type="Pfam" id="PF04085"/>
    </source>
</evidence>
<protein>
    <recommendedName>
        <fullName evidence="2 5">Cell shape-determining protein MreC</fullName>
    </recommendedName>
    <alternativeName>
        <fullName evidence="4 5">Cell shape protein MreC</fullName>
    </alternativeName>
</protein>
<reference evidence="8 9" key="1">
    <citation type="submission" date="2018-04" db="EMBL/GenBank/DDBJ databases">
        <title>Complete genome sequence of Hydrogenophilus thermoluteolus TH-1.</title>
        <authorList>
            <person name="Arai H."/>
        </authorList>
    </citation>
    <scope>NUCLEOTIDE SEQUENCE [LARGE SCALE GENOMIC DNA]</scope>
    <source>
        <strain evidence="8 9">TH-1</strain>
    </source>
</reference>
<dbReference type="NCBIfam" id="TIGR00219">
    <property type="entry name" value="mreC"/>
    <property type="match status" value="1"/>
</dbReference>
<dbReference type="Proteomes" id="UP000262004">
    <property type="component" value="Chromosome"/>
</dbReference>
<dbReference type="AlphaFoldDB" id="A0A2Z6DVC6"/>
<dbReference type="PANTHER" id="PTHR34138">
    <property type="entry name" value="CELL SHAPE-DETERMINING PROTEIN MREC"/>
    <property type="match status" value="1"/>
</dbReference>
<evidence type="ECO:0000256" key="6">
    <source>
        <dbReference type="SAM" id="Coils"/>
    </source>
</evidence>
<evidence type="ECO:0000256" key="2">
    <source>
        <dbReference type="ARBA" id="ARBA00013855"/>
    </source>
</evidence>
<dbReference type="GO" id="GO:0005886">
    <property type="term" value="C:plasma membrane"/>
    <property type="evidence" value="ECO:0007669"/>
    <property type="project" value="TreeGrafter"/>
</dbReference>
<sequence length="282" mass="31109">MTVADSAATHLSFRRSLPLTTRAWLATLVAIAVMVADARFDWLTPLRDGVSVLVRPLVAAGQWPFRVWEMLERTTIDVVALQQENAELRRQLLILSAQIWEGAAARRENDRLRALLGFAPMPGTRLLPAQVLYDSPDPFSRRIVIDRGSNHGIRPGLAVAAAKGLVGQVTRVQPLVSEVTLITHERMRIPVMVARTGMRGILWGRGEGELQLRDVLGEWVVAEGDEVVTSGLDGLYPVGLPVGRVTRIERGQAEPLVFVTPFEAGAQWRQLLVLVRDETVAP</sequence>
<dbReference type="InterPro" id="IPR042175">
    <property type="entry name" value="Cell/Rod_MreC_2"/>
</dbReference>
<dbReference type="InterPro" id="IPR042177">
    <property type="entry name" value="Cell/Rod_1"/>
</dbReference>
<feature type="coiled-coil region" evidence="6">
    <location>
        <begin position="71"/>
        <end position="98"/>
    </location>
</feature>
<evidence type="ECO:0000256" key="5">
    <source>
        <dbReference type="PIRNR" id="PIRNR038471"/>
    </source>
</evidence>